<dbReference type="EMBL" id="KL198016">
    <property type="protein sequence ID" value="KDQ21239.1"/>
    <property type="molecule type" value="Genomic_DNA"/>
</dbReference>
<feature type="region of interest" description="Disordered" evidence="1">
    <location>
        <begin position="152"/>
        <end position="173"/>
    </location>
</feature>
<accession>A0A067N043</accession>
<feature type="region of interest" description="Disordered" evidence="1">
    <location>
        <begin position="101"/>
        <end position="140"/>
    </location>
</feature>
<evidence type="ECO:0000256" key="1">
    <source>
        <dbReference type="SAM" id="MobiDB-lite"/>
    </source>
</evidence>
<dbReference type="HOGENOM" id="CLU_1547285_0_0_1"/>
<keyword evidence="3" id="KW-1185">Reference proteome</keyword>
<protein>
    <submittedName>
        <fullName evidence="2">Uncharacterized protein</fullName>
    </submittedName>
</protein>
<feature type="compositionally biased region" description="Basic residues" evidence="1">
    <location>
        <begin position="156"/>
        <end position="166"/>
    </location>
</feature>
<dbReference type="InParanoid" id="A0A067N043"/>
<organism evidence="2 3">
    <name type="scientific">Botryobasidium botryosum (strain FD-172 SS1)</name>
    <dbReference type="NCBI Taxonomy" id="930990"/>
    <lineage>
        <taxon>Eukaryota</taxon>
        <taxon>Fungi</taxon>
        <taxon>Dikarya</taxon>
        <taxon>Basidiomycota</taxon>
        <taxon>Agaricomycotina</taxon>
        <taxon>Agaricomycetes</taxon>
        <taxon>Cantharellales</taxon>
        <taxon>Botryobasidiaceae</taxon>
        <taxon>Botryobasidium</taxon>
    </lineage>
</organism>
<sequence length="173" mass="19695">MISKWSRKNGSAFDPCHLHCPLPAPGRLRHLKRADRLACEHKCHRERVSIATAQATTAQAYASTSNHLSCQRCHQFNFYQAVLELRLSREERTRSPLREMLGAARSSGRSETRKVLMREKKERAAAKKKPKQAGVVQNADLEEESCALAESLHRQGTQRRHEHRLHTALGSVR</sequence>
<feature type="compositionally biased region" description="Basic and acidic residues" evidence="1">
    <location>
        <begin position="108"/>
        <end position="125"/>
    </location>
</feature>
<gene>
    <name evidence="2" type="ORF">BOTBODRAFT_196349</name>
</gene>
<evidence type="ECO:0000313" key="2">
    <source>
        <dbReference type="EMBL" id="KDQ21239.1"/>
    </source>
</evidence>
<name>A0A067N043_BOTB1</name>
<proteinExistence type="predicted"/>
<dbReference type="Proteomes" id="UP000027195">
    <property type="component" value="Unassembled WGS sequence"/>
</dbReference>
<dbReference type="AlphaFoldDB" id="A0A067N043"/>
<evidence type="ECO:0000313" key="3">
    <source>
        <dbReference type="Proteomes" id="UP000027195"/>
    </source>
</evidence>
<reference evidence="3" key="1">
    <citation type="journal article" date="2014" name="Proc. Natl. Acad. Sci. U.S.A.">
        <title>Extensive sampling of basidiomycete genomes demonstrates inadequacy of the white-rot/brown-rot paradigm for wood decay fungi.</title>
        <authorList>
            <person name="Riley R."/>
            <person name="Salamov A.A."/>
            <person name="Brown D.W."/>
            <person name="Nagy L.G."/>
            <person name="Floudas D."/>
            <person name="Held B.W."/>
            <person name="Levasseur A."/>
            <person name="Lombard V."/>
            <person name="Morin E."/>
            <person name="Otillar R."/>
            <person name="Lindquist E.A."/>
            <person name="Sun H."/>
            <person name="LaButti K.M."/>
            <person name="Schmutz J."/>
            <person name="Jabbour D."/>
            <person name="Luo H."/>
            <person name="Baker S.E."/>
            <person name="Pisabarro A.G."/>
            <person name="Walton J.D."/>
            <person name="Blanchette R.A."/>
            <person name="Henrissat B."/>
            <person name="Martin F."/>
            <person name="Cullen D."/>
            <person name="Hibbett D.S."/>
            <person name="Grigoriev I.V."/>
        </authorList>
    </citation>
    <scope>NUCLEOTIDE SEQUENCE [LARGE SCALE GENOMIC DNA]</scope>
    <source>
        <strain evidence="3">FD-172 SS1</strain>
    </source>
</reference>